<sequence length="71" mass="8277">MRNRPFEISRFVSKGRLRTKIAMIMCFTIGLKDTARFQSSGYAHEVYSCQHRALRLFMYLSVISMTGFDFG</sequence>
<reference evidence="1 2" key="1">
    <citation type="submission" date="2008-10" db="EMBL/GenBank/DDBJ databases">
        <title>Draft genome sequence of Collinsella stercoris (DSM 13279).</title>
        <authorList>
            <person name="Sudarsanam P."/>
            <person name="Ley R."/>
            <person name="Guruge J."/>
            <person name="Turnbaugh P.J."/>
            <person name="Mahowald M."/>
            <person name="Liep D."/>
            <person name="Gordon J."/>
        </authorList>
    </citation>
    <scope>NUCLEOTIDE SEQUENCE [LARGE SCALE GENOMIC DNA]</scope>
    <source>
        <strain evidence="1 2">DSM 13279</strain>
    </source>
</reference>
<evidence type="ECO:0000313" key="1">
    <source>
        <dbReference type="EMBL" id="EEA90245.1"/>
    </source>
</evidence>
<protein>
    <submittedName>
        <fullName evidence="1">Uncharacterized protein</fullName>
    </submittedName>
</protein>
<proteinExistence type="predicted"/>
<dbReference type="HOGENOM" id="CLU_2733075_0_0_11"/>
<dbReference type="EMBL" id="ABXJ01000083">
    <property type="protein sequence ID" value="EEA90245.1"/>
    <property type="molecule type" value="Genomic_DNA"/>
</dbReference>
<reference evidence="1 2" key="2">
    <citation type="submission" date="2008-10" db="EMBL/GenBank/DDBJ databases">
        <authorList>
            <person name="Fulton L."/>
            <person name="Clifton S."/>
            <person name="Fulton B."/>
            <person name="Xu J."/>
            <person name="Minx P."/>
            <person name="Pepin K.H."/>
            <person name="Johnson M."/>
            <person name="Thiruvilangam P."/>
            <person name="Bhonagiri V."/>
            <person name="Nash W.E."/>
            <person name="Mardis E.R."/>
            <person name="Wilson R.K."/>
        </authorList>
    </citation>
    <scope>NUCLEOTIDE SEQUENCE [LARGE SCALE GENOMIC DNA]</scope>
    <source>
        <strain evidence="1 2">DSM 13279</strain>
    </source>
</reference>
<keyword evidence="2" id="KW-1185">Reference proteome</keyword>
<dbReference type="AlphaFoldDB" id="B6GBY1"/>
<dbReference type="STRING" id="445975.COLSTE_01600"/>
<accession>B6GBY1</accession>
<comment type="caution">
    <text evidence="1">The sequence shown here is derived from an EMBL/GenBank/DDBJ whole genome shotgun (WGS) entry which is preliminary data.</text>
</comment>
<gene>
    <name evidence="1" type="ORF">COLSTE_01600</name>
</gene>
<dbReference type="Proteomes" id="UP000003560">
    <property type="component" value="Unassembled WGS sequence"/>
</dbReference>
<organism evidence="1 2">
    <name type="scientific">Collinsella stercoris DSM 13279</name>
    <dbReference type="NCBI Taxonomy" id="445975"/>
    <lineage>
        <taxon>Bacteria</taxon>
        <taxon>Bacillati</taxon>
        <taxon>Actinomycetota</taxon>
        <taxon>Coriobacteriia</taxon>
        <taxon>Coriobacteriales</taxon>
        <taxon>Coriobacteriaceae</taxon>
        <taxon>Collinsella</taxon>
    </lineage>
</organism>
<name>B6GBY1_9ACTN</name>
<evidence type="ECO:0000313" key="2">
    <source>
        <dbReference type="Proteomes" id="UP000003560"/>
    </source>
</evidence>